<dbReference type="Gene3D" id="3.50.30.50">
    <property type="entry name" value="Putative cyclase"/>
    <property type="match status" value="1"/>
</dbReference>
<dbReference type="InterPro" id="IPR007325">
    <property type="entry name" value="KFase/CYL"/>
</dbReference>
<dbReference type="PANTHER" id="PTHR31118">
    <property type="entry name" value="CYCLASE-LIKE PROTEIN 2"/>
    <property type="match status" value="1"/>
</dbReference>
<organism evidence="2 3">
    <name type="scientific">Bordetella genomosp. 7</name>
    <dbReference type="NCBI Taxonomy" id="1416805"/>
    <lineage>
        <taxon>Bacteria</taxon>
        <taxon>Pseudomonadati</taxon>
        <taxon>Pseudomonadota</taxon>
        <taxon>Betaproteobacteria</taxon>
        <taxon>Burkholderiales</taxon>
        <taxon>Alcaligenaceae</taxon>
        <taxon>Bordetella</taxon>
    </lineage>
</organism>
<dbReference type="PANTHER" id="PTHR31118:SF32">
    <property type="entry name" value="KYNURENINE FORMAMIDASE"/>
    <property type="match status" value="1"/>
</dbReference>
<dbReference type="GO" id="GO:0004061">
    <property type="term" value="F:arylformamidase activity"/>
    <property type="evidence" value="ECO:0007669"/>
    <property type="project" value="InterPro"/>
</dbReference>
<dbReference type="SUPFAM" id="SSF102198">
    <property type="entry name" value="Putative cyclase"/>
    <property type="match status" value="1"/>
</dbReference>
<evidence type="ECO:0000256" key="1">
    <source>
        <dbReference type="SAM" id="MobiDB-lite"/>
    </source>
</evidence>
<dbReference type="AlphaFoldDB" id="A0A261RIF0"/>
<dbReference type="RefSeq" id="WP_094796145.1">
    <property type="nucleotide sequence ID" value="NZ_NEVI01000006.1"/>
</dbReference>
<dbReference type="InterPro" id="IPR037175">
    <property type="entry name" value="KFase_sf"/>
</dbReference>
<sequence length="250" mass="27146">MCDSDHRAGTGWKGWRALPPQQPWMPKGPWRDLTYPLGPDVPRATVFPQPAFRRLKSLPADPLNVTEMQMVVHIGTHVDAPRHFFADGPAFHDIALERLCGPGVVLRVARGAGEAIGVADLQAQQALVQPGDIVAIDTGWSRYAGTPQYHDHPYLDVEAARWLVERGVKLAAFDVPTPDLPLARRPAGYDWPAHHVLLGHGVLVSENVYGLGELAGQRVEFAFMALNIVDSDGAPARVMARPVQAGGMAA</sequence>
<keyword evidence="3" id="KW-1185">Reference proteome</keyword>
<dbReference type="Pfam" id="PF04199">
    <property type="entry name" value="Cyclase"/>
    <property type="match status" value="1"/>
</dbReference>
<proteinExistence type="predicted"/>
<dbReference type="OrthoDB" id="7067800at2"/>
<comment type="caution">
    <text evidence="2">The sequence shown here is derived from an EMBL/GenBank/DDBJ whole genome shotgun (WGS) entry which is preliminary data.</text>
</comment>
<evidence type="ECO:0008006" key="4">
    <source>
        <dbReference type="Google" id="ProtNLM"/>
    </source>
</evidence>
<gene>
    <name evidence="2" type="ORF">CAL19_04740</name>
</gene>
<dbReference type="GO" id="GO:0019441">
    <property type="term" value="P:L-tryptophan catabolic process to kynurenine"/>
    <property type="evidence" value="ECO:0007669"/>
    <property type="project" value="InterPro"/>
</dbReference>
<accession>A0A261RIF0</accession>
<evidence type="ECO:0000313" key="3">
    <source>
        <dbReference type="Proteomes" id="UP000216947"/>
    </source>
</evidence>
<name>A0A261RIF0_9BORD</name>
<dbReference type="EMBL" id="NEVK01000003">
    <property type="protein sequence ID" value="OZI24799.1"/>
    <property type="molecule type" value="Genomic_DNA"/>
</dbReference>
<protein>
    <recommendedName>
        <fullName evidence="4">Cyclase</fullName>
    </recommendedName>
</protein>
<reference evidence="3" key="1">
    <citation type="submission" date="2017-05" db="EMBL/GenBank/DDBJ databases">
        <title>Complete and WGS of Bordetella genogroups.</title>
        <authorList>
            <person name="Spilker T."/>
            <person name="Lipuma J."/>
        </authorList>
    </citation>
    <scope>NUCLEOTIDE SEQUENCE [LARGE SCALE GENOMIC DNA]</scope>
    <source>
        <strain evidence="3">AU18089</strain>
    </source>
</reference>
<evidence type="ECO:0000313" key="2">
    <source>
        <dbReference type="EMBL" id="OZI24799.1"/>
    </source>
</evidence>
<dbReference type="Proteomes" id="UP000216947">
    <property type="component" value="Unassembled WGS sequence"/>
</dbReference>
<feature type="region of interest" description="Disordered" evidence="1">
    <location>
        <begin position="1"/>
        <end position="20"/>
    </location>
</feature>